<evidence type="ECO:0000259" key="3">
    <source>
        <dbReference type="Pfam" id="PF02719"/>
    </source>
</evidence>
<accession>A0A222FFY4</accession>
<feature type="transmembrane region" description="Helical" evidence="2">
    <location>
        <begin position="107"/>
        <end position="128"/>
    </location>
</feature>
<dbReference type="InterPro" id="IPR051203">
    <property type="entry name" value="Polysaccharide_Synthase-Rel"/>
</dbReference>
<reference evidence="4 5" key="1">
    <citation type="submission" date="2017-07" db="EMBL/GenBank/DDBJ databases">
        <title>Annotated genome sequence of Bacterioplanes sanyensis isolated from Red Sea.</title>
        <authorList>
            <person name="Rehman Z.U."/>
        </authorList>
    </citation>
    <scope>NUCLEOTIDE SEQUENCE [LARGE SCALE GENOMIC DNA]</scope>
    <source>
        <strain evidence="4 5">NV9</strain>
    </source>
</reference>
<proteinExistence type="inferred from homology"/>
<name>A0A222FFY4_9GAMM</name>
<dbReference type="Pfam" id="PF13727">
    <property type="entry name" value="CoA_binding_3"/>
    <property type="match status" value="1"/>
</dbReference>
<evidence type="ECO:0000256" key="2">
    <source>
        <dbReference type="SAM" id="Phobius"/>
    </source>
</evidence>
<dbReference type="PANTHER" id="PTHR43318">
    <property type="entry name" value="UDP-N-ACETYLGLUCOSAMINE 4,6-DEHYDRATASE"/>
    <property type="match status" value="1"/>
</dbReference>
<keyword evidence="5" id="KW-1185">Reference proteome</keyword>
<organism evidence="4 5">
    <name type="scientific">Bacterioplanes sanyensis</name>
    <dbReference type="NCBI Taxonomy" id="1249553"/>
    <lineage>
        <taxon>Bacteria</taxon>
        <taxon>Pseudomonadati</taxon>
        <taxon>Pseudomonadota</taxon>
        <taxon>Gammaproteobacteria</taxon>
        <taxon>Oceanospirillales</taxon>
        <taxon>Oceanospirillaceae</taxon>
        <taxon>Bacterioplanes</taxon>
    </lineage>
</organism>
<keyword evidence="2" id="KW-1133">Transmembrane helix</keyword>
<dbReference type="Gene3D" id="3.40.50.720">
    <property type="entry name" value="NAD(P)-binding Rossmann-like Domain"/>
    <property type="match status" value="2"/>
</dbReference>
<dbReference type="AlphaFoldDB" id="A0A222FFY4"/>
<dbReference type="Proteomes" id="UP000202440">
    <property type="component" value="Chromosome"/>
</dbReference>
<dbReference type="InterPro" id="IPR036291">
    <property type="entry name" value="NAD(P)-bd_dom_sf"/>
</dbReference>
<keyword evidence="2" id="KW-0812">Transmembrane</keyword>
<dbReference type="Pfam" id="PF02719">
    <property type="entry name" value="Polysacc_synt_2"/>
    <property type="match status" value="1"/>
</dbReference>
<evidence type="ECO:0000313" key="4">
    <source>
        <dbReference type="EMBL" id="ASP37496.1"/>
    </source>
</evidence>
<dbReference type="SUPFAM" id="SSF51735">
    <property type="entry name" value="NAD(P)-binding Rossmann-fold domains"/>
    <property type="match status" value="2"/>
</dbReference>
<feature type="domain" description="Polysaccharide biosynthesis protein CapD-like" evidence="3">
    <location>
        <begin position="288"/>
        <end position="581"/>
    </location>
</feature>
<keyword evidence="2" id="KW-0472">Membrane</keyword>
<sequence length="651" mass="71274">MFERFLQWPRLIKRLMTVASDILVLGLALWGSVSLHRDQLYAPSQHDVLLYLLTLTVTVAVFIRLGLYRAVLRFLSDRAILTISAGSLCSVAALWFFSLLLQKPISSAVLVTYGALAFLFVGGTRFGTRALINRPGARNKEAVGIVGVGDTARQLASALQQGTEFRPAAFFAPTPVADLSLIAAIPVYNLGHAERVVRELGLKKLLLALDESAEDVPPSFKSRQRLQVLNQLESLSVPVQAVPSVSCLVSGRVRISDIRDLEVEDLLGRESVSIHNEQVQQAIAGCNVLVTGAGGSIGSELCRQILRQQPQKLVLFEQSEYALYQIERELRQLMAADRYEVELVPVLGSVLHRRRCSSVMTENQVELVYHAAAYKHVPLVEHNVIEGVQNNVFGTWYAAEAAIEAGVQRFVLISTDKAVRPPNVMGASKRLAELVLQGLATRQSATVFTMVRFGNVLGSSGSVVPLFREQIREGGPVTVTHPDICRFFMTIPEAAQLVLQAGTMAGGGEVFVLDMGEPVKIADLARKMIHLMGLTEKTLSNPGGDIEVVFTGLRPGEKLFEELLIGNDPQGTTHPRIMMAREHAEPWHQVSELLEQLSRASRAFDRQRIIQLLYQAPLGYQPVERPEASGADIGMGASNVRPFKVGGDKAG</sequence>
<protein>
    <submittedName>
        <fullName evidence="4">Nucleoside-diphosphate sugar epimerase</fullName>
    </submittedName>
</protein>
<dbReference type="RefSeq" id="WP_094058714.1">
    <property type="nucleotide sequence ID" value="NZ_CP022530.1"/>
</dbReference>
<comment type="similarity">
    <text evidence="1">Belongs to the polysaccharide synthase family.</text>
</comment>
<dbReference type="KEGG" id="bsan:CHH28_01880"/>
<dbReference type="EMBL" id="CP022530">
    <property type="protein sequence ID" value="ASP37496.1"/>
    <property type="molecule type" value="Genomic_DNA"/>
</dbReference>
<gene>
    <name evidence="4" type="ORF">CHH28_01880</name>
</gene>
<dbReference type="PANTHER" id="PTHR43318:SF1">
    <property type="entry name" value="POLYSACCHARIDE BIOSYNTHESIS PROTEIN EPSC-RELATED"/>
    <property type="match status" value="1"/>
</dbReference>
<evidence type="ECO:0000313" key="5">
    <source>
        <dbReference type="Proteomes" id="UP000202440"/>
    </source>
</evidence>
<evidence type="ECO:0000256" key="1">
    <source>
        <dbReference type="ARBA" id="ARBA00007430"/>
    </source>
</evidence>
<feature type="transmembrane region" description="Helical" evidence="2">
    <location>
        <begin position="48"/>
        <end position="67"/>
    </location>
</feature>
<dbReference type="InterPro" id="IPR003869">
    <property type="entry name" value="Polysac_CapD-like"/>
</dbReference>
<feature type="transmembrane region" description="Helical" evidence="2">
    <location>
        <begin position="79"/>
        <end position="101"/>
    </location>
</feature>
<feature type="transmembrane region" description="Helical" evidence="2">
    <location>
        <begin position="12"/>
        <end position="33"/>
    </location>
</feature>
<dbReference type="OrthoDB" id="9803111at2"/>
<dbReference type="CDD" id="cd05237">
    <property type="entry name" value="UDP_invert_4-6DH_SDR_e"/>
    <property type="match status" value="1"/>
</dbReference>